<dbReference type="Pfam" id="PF00534">
    <property type="entry name" value="Glycos_transf_1"/>
    <property type="match status" value="1"/>
</dbReference>
<dbReference type="GO" id="GO:0016757">
    <property type="term" value="F:glycosyltransferase activity"/>
    <property type="evidence" value="ECO:0007669"/>
    <property type="project" value="InterPro"/>
</dbReference>
<dbReference type="OrthoDB" id="9795068at2"/>
<evidence type="ECO:0000313" key="3">
    <source>
        <dbReference type="EMBL" id="AKI96527.1"/>
    </source>
</evidence>
<dbReference type="CDD" id="cd03811">
    <property type="entry name" value="GT4_GT28_WabH-like"/>
    <property type="match status" value="1"/>
</dbReference>
<dbReference type="Pfam" id="PF13439">
    <property type="entry name" value="Glyco_transf_4"/>
    <property type="match status" value="1"/>
</dbReference>
<dbReference type="SUPFAM" id="SSF53756">
    <property type="entry name" value="UDP-Glycosyltransferase/glycogen phosphorylase"/>
    <property type="match status" value="1"/>
</dbReference>
<keyword evidence="4" id="KW-1185">Reference proteome</keyword>
<feature type="domain" description="Glycosyltransferase subfamily 4-like N-terminal" evidence="2">
    <location>
        <begin position="14"/>
        <end position="180"/>
    </location>
</feature>
<dbReference type="RefSeq" id="WP_047753662.1">
    <property type="nucleotide sequence ID" value="NZ_CAJUHA010000002.1"/>
</dbReference>
<dbReference type="AlphaFoldDB" id="A0A0G2Z4Q0"/>
<dbReference type="KEGG" id="kpf:IX53_00340"/>
<dbReference type="InterPro" id="IPR001296">
    <property type="entry name" value="Glyco_trans_1"/>
</dbReference>
<dbReference type="STRING" id="1330330.IX53_00340"/>
<dbReference type="Proteomes" id="UP000035159">
    <property type="component" value="Chromosome"/>
</dbReference>
<dbReference type="PANTHER" id="PTHR12526:SF630">
    <property type="entry name" value="GLYCOSYLTRANSFERASE"/>
    <property type="match status" value="1"/>
</dbReference>
<dbReference type="EMBL" id="CP011232">
    <property type="protein sequence ID" value="AKI96527.1"/>
    <property type="molecule type" value="Genomic_DNA"/>
</dbReference>
<dbReference type="PATRIC" id="fig|1330330.3.peg.64"/>
<gene>
    <name evidence="3" type="ORF">IX53_00340</name>
</gene>
<evidence type="ECO:0000259" key="2">
    <source>
        <dbReference type="Pfam" id="PF13439"/>
    </source>
</evidence>
<feature type="domain" description="Glycosyl transferase family 1" evidence="1">
    <location>
        <begin position="200"/>
        <end position="320"/>
    </location>
</feature>
<dbReference type="PANTHER" id="PTHR12526">
    <property type="entry name" value="GLYCOSYLTRANSFERASE"/>
    <property type="match status" value="1"/>
</dbReference>
<protein>
    <recommendedName>
        <fullName evidence="5">Glycosyl transferase family 1</fullName>
    </recommendedName>
</protein>
<proteinExistence type="predicted"/>
<evidence type="ECO:0000313" key="4">
    <source>
        <dbReference type="Proteomes" id="UP000035159"/>
    </source>
</evidence>
<dbReference type="Gene3D" id="3.40.50.2000">
    <property type="entry name" value="Glycogen Phosphorylase B"/>
    <property type="match status" value="2"/>
</dbReference>
<dbReference type="InterPro" id="IPR028098">
    <property type="entry name" value="Glyco_trans_4-like_N"/>
</dbReference>
<sequence length="402" mass="46173">MRKLLFMIPSLKGGGVERVVSLLTTYFSKKYDVHIFLNDIDEIAYSFSGILHKIDIENSKLNKKPRFIRKIQALIHLISVIIKYRREMRILGPDVSVSFQPFQNVINVFSNRKAVISFGSHNMNYKFVNNNSVNNFLMNHTIKHARKIIVPSKGIEDLLINHFPANESKVVVIHNPIDINYIREKSKESPNTVFEEEIFGNPTIITAGRLEKEKAQWHLIRAFKRVRKKFPEAKLIILGKGSLKNRLIKLTKELELADAVHFQGFQRNPFSYIARSDVFVLSSLYEGFANVIVESMACGTPVISTDCESGPREIINPGFDRTSGSKIEYGKYGVLVPKCDERFKETGEDYSEEEHILGEAIVELLRNKELRDRYAKNGMKRAEDFDLSIMAKLYEKVLLEVQ</sequence>
<evidence type="ECO:0008006" key="5">
    <source>
        <dbReference type="Google" id="ProtNLM"/>
    </source>
</evidence>
<evidence type="ECO:0000259" key="1">
    <source>
        <dbReference type="Pfam" id="PF00534"/>
    </source>
</evidence>
<organism evidence="3 4">
    <name type="scientific">Kosmotoga pacifica</name>
    <dbReference type="NCBI Taxonomy" id="1330330"/>
    <lineage>
        <taxon>Bacteria</taxon>
        <taxon>Thermotogati</taxon>
        <taxon>Thermotogota</taxon>
        <taxon>Thermotogae</taxon>
        <taxon>Kosmotogales</taxon>
        <taxon>Kosmotogaceae</taxon>
        <taxon>Kosmotoga</taxon>
    </lineage>
</organism>
<name>A0A0G2Z4Q0_9BACT</name>
<reference evidence="3 4" key="1">
    <citation type="submission" date="2015-04" db="EMBL/GenBank/DDBJ databases">
        <title>Complete Genome Sequence of Kosmotoga pacifica SLHLJ1.</title>
        <authorList>
            <person name="Jiang L.J."/>
            <person name="Shao Z.Z."/>
            <person name="Jebbar M."/>
        </authorList>
    </citation>
    <scope>NUCLEOTIDE SEQUENCE [LARGE SCALE GENOMIC DNA]</scope>
    <source>
        <strain evidence="3 4">SLHLJ1</strain>
    </source>
</reference>
<accession>A0A0G2Z4Q0</accession>